<dbReference type="Pfam" id="PF07568">
    <property type="entry name" value="HisKA_2"/>
    <property type="match status" value="1"/>
</dbReference>
<evidence type="ECO:0000256" key="4">
    <source>
        <dbReference type="ARBA" id="ARBA00022679"/>
    </source>
</evidence>
<dbReference type="InterPro" id="IPR011495">
    <property type="entry name" value="Sig_transdc_His_kin_sub2_dim/P"/>
</dbReference>
<gene>
    <name evidence="11" type="ORF">ABC974_11785</name>
</gene>
<evidence type="ECO:0000313" key="11">
    <source>
        <dbReference type="EMBL" id="MEN2790310.1"/>
    </source>
</evidence>
<dbReference type="PANTHER" id="PTHR41523">
    <property type="entry name" value="TWO-COMPONENT SYSTEM SENSOR PROTEIN"/>
    <property type="match status" value="1"/>
</dbReference>
<dbReference type="InterPro" id="IPR036890">
    <property type="entry name" value="HATPase_C_sf"/>
</dbReference>
<keyword evidence="5" id="KW-0547">Nucleotide-binding</keyword>
<keyword evidence="9" id="KW-0812">Transmembrane</keyword>
<evidence type="ECO:0000256" key="6">
    <source>
        <dbReference type="ARBA" id="ARBA00022777"/>
    </source>
</evidence>
<feature type="transmembrane region" description="Helical" evidence="9">
    <location>
        <begin position="39"/>
        <end position="64"/>
    </location>
</feature>
<comment type="catalytic activity">
    <reaction evidence="1">
        <text>ATP + protein L-histidine = ADP + protein N-phospho-L-histidine.</text>
        <dbReference type="EC" id="2.7.13.3"/>
    </reaction>
</comment>
<keyword evidence="6 11" id="KW-0418">Kinase</keyword>
<keyword evidence="9" id="KW-0472">Membrane</keyword>
<dbReference type="Gene3D" id="1.20.120.620">
    <property type="entry name" value="Backbone structure of the membrane domain of e. Coli histidine kinase receptor kdpd"/>
    <property type="match status" value="1"/>
</dbReference>
<keyword evidence="4 11" id="KW-0808">Transferase</keyword>
<accession>A0ABU9Y3D1</accession>
<dbReference type="EC" id="2.7.13.3" evidence="2"/>
<reference evidence="11 12" key="1">
    <citation type="submission" date="2024-05" db="EMBL/GenBank/DDBJ databases">
        <authorList>
            <person name="Liu Q."/>
            <person name="Xin Y.-H."/>
        </authorList>
    </citation>
    <scope>NUCLEOTIDE SEQUENCE [LARGE SCALE GENOMIC DNA]</scope>
    <source>
        <strain evidence="11 12">CGMCC 1.10181</strain>
    </source>
</reference>
<dbReference type="PANTHER" id="PTHR41523:SF8">
    <property type="entry name" value="ETHYLENE RESPONSE SENSOR PROTEIN"/>
    <property type="match status" value="1"/>
</dbReference>
<dbReference type="Proteomes" id="UP001419910">
    <property type="component" value="Unassembled WGS sequence"/>
</dbReference>
<keyword evidence="9" id="KW-1133">Transmembrane helix</keyword>
<protein>
    <recommendedName>
        <fullName evidence="2">histidine kinase</fullName>
        <ecNumber evidence="2">2.7.13.3</ecNumber>
    </recommendedName>
</protein>
<sequence length="366" mass="39410">MSSRRIRLSVRSLLSVALVSLVVLGYAIAAPISAAPAFALICLAFAITAILGGRAAALAAIAVGALESAFVLPGEGFAVSNPGDALSLIAAITTGLLIAWYVGRVDVLREDVRTSSQIANWKSVAHSELTHRLTNDLSIMVAMASLKGREAKSVETREALNDLGERLVVLGRVYQRLDVRDRDQDDNVSAREFLYDLCDDLQLSTLSMSSLALQLDVDDMVRLPIRTLSVVGLIINELLTNVRKHAYPERDGGQVLLYLHRHVFLPNCLELVVTDDGAGFAGGMIRREASGSNLLSMLASQIGGTLFYSRILQTTVATLQFPAPPAPRLEAVPVIRADVDSRLGSGEARPAHRQEQPSEAHGEDRV</sequence>
<organism evidence="11 12">
    <name type="scientific">Sphingomonas oligophenolica</name>
    <dbReference type="NCBI Taxonomy" id="301154"/>
    <lineage>
        <taxon>Bacteria</taxon>
        <taxon>Pseudomonadati</taxon>
        <taxon>Pseudomonadota</taxon>
        <taxon>Alphaproteobacteria</taxon>
        <taxon>Sphingomonadales</taxon>
        <taxon>Sphingomonadaceae</taxon>
        <taxon>Sphingomonas</taxon>
    </lineage>
</organism>
<feature type="transmembrane region" description="Helical" evidence="9">
    <location>
        <begin position="85"/>
        <end position="103"/>
    </location>
</feature>
<evidence type="ECO:0000256" key="5">
    <source>
        <dbReference type="ARBA" id="ARBA00022741"/>
    </source>
</evidence>
<evidence type="ECO:0000256" key="2">
    <source>
        <dbReference type="ARBA" id="ARBA00012438"/>
    </source>
</evidence>
<dbReference type="GO" id="GO:0004673">
    <property type="term" value="F:protein histidine kinase activity"/>
    <property type="evidence" value="ECO:0007669"/>
    <property type="project" value="UniProtKB-EC"/>
</dbReference>
<keyword evidence="12" id="KW-1185">Reference proteome</keyword>
<name>A0ABU9Y3D1_9SPHN</name>
<feature type="domain" description="Signal transduction histidine kinase subgroup 2 dimerisation and phosphoacceptor" evidence="10">
    <location>
        <begin position="128"/>
        <end position="203"/>
    </location>
</feature>
<dbReference type="Gene3D" id="3.30.565.10">
    <property type="entry name" value="Histidine kinase-like ATPase, C-terminal domain"/>
    <property type="match status" value="1"/>
</dbReference>
<evidence type="ECO:0000256" key="8">
    <source>
        <dbReference type="SAM" id="MobiDB-lite"/>
    </source>
</evidence>
<proteinExistence type="predicted"/>
<evidence type="ECO:0000259" key="10">
    <source>
        <dbReference type="Pfam" id="PF07568"/>
    </source>
</evidence>
<feature type="region of interest" description="Disordered" evidence="8">
    <location>
        <begin position="343"/>
        <end position="366"/>
    </location>
</feature>
<feature type="compositionally biased region" description="Basic and acidic residues" evidence="8">
    <location>
        <begin position="349"/>
        <end position="366"/>
    </location>
</feature>
<dbReference type="EMBL" id="JBDIME010000008">
    <property type="protein sequence ID" value="MEN2790310.1"/>
    <property type="molecule type" value="Genomic_DNA"/>
</dbReference>
<evidence type="ECO:0000313" key="12">
    <source>
        <dbReference type="Proteomes" id="UP001419910"/>
    </source>
</evidence>
<evidence type="ECO:0000256" key="7">
    <source>
        <dbReference type="ARBA" id="ARBA00022840"/>
    </source>
</evidence>
<evidence type="ECO:0000256" key="9">
    <source>
        <dbReference type="SAM" id="Phobius"/>
    </source>
</evidence>
<dbReference type="RefSeq" id="WP_343889010.1">
    <property type="nucleotide sequence ID" value="NZ_BAAAEH010000016.1"/>
</dbReference>
<evidence type="ECO:0000256" key="3">
    <source>
        <dbReference type="ARBA" id="ARBA00022553"/>
    </source>
</evidence>
<dbReference type="InterPro" id="IPR038318">
    <property type="entry name" value="KdpD_sf"/>
</dbReference>
<keyword evidence="3" id="KW-0597">Phosphoprotein</keyword>
<evidence type="ECO:0000256" key="1">
    <source>
        <dbReference type="ARBA" id="ARBA00000085"/>
    </source>
</evidence>
<comment type="caution">
    <text evidence="11">The sequence shown here is derived from an EMBL/GenBank/DDBJ whole genome shotgun (WGS) entry which is preliminary data.</text>
</comment>
<dbReference type="SUPFAM" id="SSF55874">
    <property type="entry name" value="ATPase domain of HSP90 chaperone/DNA topoisomerase II/histidine kinase"/>
    <property type="match status" value="1"/>
</dbReference>
<keyword evidence="7" id="KW-0067">ATP-binding</keyword>